<dbReference type="EMBL" id="CP017603">
    <property type="protein sequence ID" value="AOY76784.1"/>
    <property type="molecule type" value="Genomic_DNA"/>
</dbReference>
<accession>A0AAC9WFY2</accession>
<dbReference type="InterPro" id="IPR001387">
    <property type="entry name" value="Cro/C1-type_HTH"/>
</dbReference>
<gene>
    <name evidence="4" type="primary">xre_2</name>
    <name evidence="3" type="ORF">BJL90_13530</name>
    <name evidence="4" type="ORF">CLFO_16400</name>
</gene>
<evidence type="ECO:0000259" key="2">
    <source>
        <dbReference type="PROSITE" id="PS50943"/>
    </source>
</evidence>
<dbReference type="KEGG" id="cfm:BJL90_13530"/>
<dbReference type="GO" id="GO:0003677">
    <property type="term" value="F:DNA binding"/>
    <property type="evidence" value="ECO:0007669"/>
    <property type="project" value="UniProtKB-KW"/>
</dbReference>
<dbReference type="PANTHER" id="PTHR46558">
    <property type="entry name" value="TRACRIPTIONAL REGULATORY PROTEIN-RELATED-RELATED"/>
    <property type="match status" value="1"/>
</dbReference>
<dbReference type="Pfam" id="PF01381">
    <property type="entry name" value="HTH_3"/>
    <property type="match status" value="1"/>
</dbReference>
<dbReference type="EMBL" id="CP020559">
    <property type="protein sequence ID" value="ARE87241.1"/>
    <property type="molecule type" value="Genomic_DNA"/>
</dbReference>
<proteinExistence type="predicted"/>
<reference evidence="3 5" key="1">
    <citation type="submission" date="2016-10" db="EMBL/GenBank/DDBJ databases">
        <title>Complete Genome Sequence of Acetogen Clostridium formicoaceticum ATCC 27076.</title>
        <authorList>
            <person name="Bao T."/>
            <person name="Cheng C."/>
            <person name="Zhao J."/>
            <person name="Yang S.-T."/>
            <person name="Wang J."/>
            <person name="Wang M."/>
        </authorList>
    </citation>
    <scope>NUCLEOTIDE SEQUENCE [LARGE SCALE GENOMIC DNA]</scope>
    <source>
        <strain evidence="3 5">ATCC 27076</strain>
    </source>
</reference>
<evidence type="ECO:0000313" key="4">
    <source>
        <dbReference type="EMBL" id="ARE87241.1"/>
    </source>
</evidence>
<name>A0AAC9WFY2_9CLOT</name>
<keyword evidence="1" id="KW-0238">DNA-binding</keyword>
<sequence length="87" mass="9775">MEKKLTLKELRKKRKETQEAAAKGVGINRAIYSHYENGIRVPNVIVAKRIAEYFKVRVEDIFLQQVIQYATTKSQHKGGGGASSVSL</sequence>
<dbReference type="InterPro" id="IPR010982">
    <property type="entry name" value="Lambda_DNA-bd_dom_sf"/>
</dbReference>
<evidence type="ECO:0000256" key="1">
    <source>
        <dbReference type="ARBA" id="ARBA00023125"/>
    </source>
</evidence>
<dbReference type="Proteomes" id="UP000177894">
    <property type="component" value="Chromosome"/>
</dbReference>
<dbReference type="RefSeq" id="WP_070968973.1">
    <property type="nucleotide sequence ID" value="NZ_CP017603.1"/>
</dbReference>
<keyword evidence="5" id="KW-1185">Reference proteome</keyword>
<dbReference type="Gene3D" id="1.10.260.40">
    <property type="entry name" value="lambda repressor-like DNA-binding domains"/>
    <property type="match status" value="1"/>
</dbReference>
<feature type="domain" description="HTH cro/C1-type" evidence="2">
    <location>
        <begin position="7"/>
        <end position="61"/>
    </location>
</feature>
<dbReference type="CDD" id="cd00093">
    <property type="entry name" value="HTH_XRE"/>
    <property type="match status" value="1"/>
</dbReference>
<dbReference type="PROSITE" id="PS50943">
    <property type="entry name" value="HTH_CROC1"/>
    <property type="match status" value="1"/>
</dbReference>
<dbReference type="SMART" id="SM00530">
    <property type="entry name" value="HTH_XRE"/>
    <property type="match status" value="1"/>
</dbReference>
<organism evidence="4 6">
    <name type="scientific">Clostridium formicaceticum</name>
    <dbReference type="NCBI Taxonomy" id="1497"/>
    <lineage>
        <taxon>Bacteria</taxon>
        <taxon>Bacillati</taxon>
        <taxon>Bacillota</taxon>
        <taxon>Clostridia</taxon>
        <taxon>Eubacteriales</taxon>
        <taxon>Clostridiaceae</taxon>
        <taxon>Clostridium</taxon>
    </lineage>
</organism>
<dbReference type="AlphaFoldDB" id="A0AAC9WFY2"/>
<reference evidence="4 6" key="2">
    <citation type="submission" date="2017-03" db="EMBL/GenBank/DDBJ databases">
        <title>Complete sequence of Clostridium formicaceticum DSM 92.</title>
        <authorList>
            <person name="Poehlein A."/>
            <person name="Karl M."/>
            <person name="Bengelsdorf F.R."/>
            <person name="Duerre P."/>
            <person name="Daniel R."/>
        </authorList>
    </citation>
    <scope>NUCLEOTIDE SEQUENCE [LARGE SCALE GENOMIC DNA]</scope>
    <source>
        <strain evidence="4 6">DSM 92</strain>
    </source>
</reference>
<dbReference type="Proteomes" id="UP000192478">
    <property type="component" value="Chromosome"/>
</dbReference>
<evidence type="ECO:0000313" key="5">
    <source>
        <dbReference type="Proteomes" id="UP000177894"/>
    </source>
</evidence>
<evidence type="ECO:0000313" key="6">
    <source>
        <dbReference type="Proteomes" id="UP000192478"/>
    </source>
</evidence>
<dbReference type="SUPFAM" id="SSF47413">
    <property type="entry name" value="lambda repressor-like DNA-binding domains"/>
    <property type="match status" value="1"/>
</dbReference>
<dbReference type="PANTHER" id="PTHR46558:SF11">
    <property type="entry name" value="HTH-TYPE TRANSCRIPTIONAL REGULATOR XRE"/>
    <property type="match status" value="1"/>
</dbReference>
<protein>
    <submittedName>
        <fullName evidence="4">HTH-type transcriptional regulator Xre</fullName>
    </submittedName>
</protein>
<evidence type="ECO:0000313" key="3">
    <source>
        <dbReference type="EMBL" id="AOY76784.1"/>
    </source>
</evidence>